<comment type="caution">
    <text evidence="2">The sequence shown here is derived from an EMBL/GenBank/DDBJ whole genome shotgun (WGS) entry which is preliminary data.</text>
</comment>
<reference evidence="2 3" key="1">
    <citation type="submission" date="2014-07" db="EMBL/GenBank/DDBJ databases">
        <title>Biosystematic studies on Modestobacter strains isolated from extreme hyper-arid desert soil and from historic building.</title>
        <authorList>
            <person name="Bukarasam K."/>
            <person name="Bull A."/>
            <person name="Girard G."/>
            <person name="van Wezel G."/>
            <person name="Goodfellow M."/>
        </authorList>
    </citation>
    <scope>NUCLEOTIDE SEQUENCE [LARGE SCALE GENOMIC DNA]</scope>
    <source>
        <strain evidence="2 3">KNN45-2b</strain>
    </source>
</reference>
<feature type="compositionally biased region" description="Low complexity" evidence="1">
    <location>
        <begin position="56"/>
        <end position="100"/>
    </location>
</feature>
<accession>A0A098Y5W4</accession>
<sequence length="110" mass="10207">MSAPPTSAVGASRSPSTAAASAVAVSGSSRVTIEATAAGTARTPVKNSPYASAVGTSPRYTSSASPSGSAVRSSPAVSATGVSSTAPTVKPTVVVGTPAGAPADSSTTAA</sequence>
<feature type="compositionally biased region" description="Low complexity" evidence="1">
    <location>
        <begin position="10"/>
        <end position="32"/>
    </location>
</feature>
<organism evidence="2 3">
    <name type="scientific">Modestobacter caceresii</name>
    <dbReference type="NCBI Taxonomy" id="1522368"/>
    <lineage>
        <taxon>Bacteria</taxon>
        <taxon>Bacillati</taxon>
        <taxon>Actinomycetota</taxon>
        <taxon>Actinomycetes</taxon>
        <taxon>Geodermatophilales</taxon>
        <taxon>Geodermatophilaceae</taxon>
        <taxon>Modestobacter</taxon>
    </lineage>
</organism>
<feature type="region of interest" description="Disordered" evidence="1">
    <location>
        <begin position="1"/>
        <end position="110"/>
    </location>
</feature>
<keyword evidence="3" id="KW-1185">Reference proteome</keyword>
<dbReference type="Proteomes" id="UP000029713">
    <property type="component" value="Unassembled WGS sequence"/>
</dbReference>
<evidence type="ECO:0000313" key="3">
    <source>
        <dbReference type="Proteomes" id="UP000029713"/>
    </source>
</evidence>
<gene>
    <name evidence="2" type="ORF">IN07_15125</name>
</gene>
<dbReference type="EMBL" id="JPMX01000068">
    <property type="protein sequence ID" value="KGH45795.1"/>
    <property type="molecule type" value="Genomic_DNA"/>
</dbReference>
<dbReference type="AlphaFoldDB" id="A0A098Y5W4"/>
<proteinExistence type="predicted"/>
<evidence type="ECO:0000256" key="1">
    <source>
        <dbReference type="SAM" id="MobiDB-lite"/>
    </source>
</evidence>
<name>A0A098Y5W4_9ACTN</name>
<evidence type="ECO:0000313" key="2">
    <source>
        <dbReference type="EMBL" id="KGH45795.1"/>
    </source>
</evidence>
<protein>
    <submittedName>
        <fullName evidence="2">Uncharacterized protein</fullName>
    </submittedName>
</protein>